<reference evidence="1 2" key="2">
    <citation type="submission" date="2013-04" db="EMBL/GenBank/DDBJ databases">
        <title>Comparative genomics of 12 strains of Erwinia amylovora identifies a pan-genome with a large conserved core and provides insights into host specificity.</title>
        <authorList>
            <person name="Mann R.A."/>
            <person name="Smits T.H.M."/>
            <person name="Buehlmann A."/>
            <person name="Blom J."/>
            <person name="Goesmann A."/>
            <person name="Frey J.E."/>
            <person name="Plummer K.M."/>
            <person name="Beer S.V."/>
            <person name="Luck J."/>
            <person name="Duffy B."/>
            <person name="Rodoni B."/>
        </authorList>
    </citation>
    <scope>NUCLEOTIDE SEQUENCE [LARGE SCALE GENOMIC DNA]</scope>
    <source>
        <strain evidence="2">CFBP 1232</strain>
    </source>
</reference>
<gene>
    <name evidence="1" type="ORF">BN437_2808</name>
</gene>
<protein>
    <submittedName>
        <fullName evidence="1">Putative conserved domain</fullName>
    </submittedName>
</protein>
<evidence type="ECO:0000313" key="1">
    <source>
        <dbReference type="EMBL" id="CCO94718.1"/>
    </source>
</evidence>
<dbReference type="EMBL" id="CAPB01000033">
    <property type="protein sequence ID" value="CCO94718.1"/>
    <property type="molecule type" value="Genomic_DNA"/>
</dbReference>
<name>A0A831ERW3_ERWAM</name>
<dbReference type="Proteomes" id="UP000013111">
    <property type="component" value="Unassembled WGS sequence"/>
</dbReference>
<organism evidence="1 2">
    <name type="scientific">Erwinia amylovora NBRC 12687 = CFBP 1232</name>
    <dbReference type="NCBI Taxonomy" id="1219359"/>
    <lineage>
        <taxon>Bacteria</taxon>
        <taxon>Pseudomonadati</taxon>
        <taxon>Pseudomonadota</taxon>
        <taxon>Gammaproteobacteria</taxon>
        <taxon>Enterobacterales</taxon>
        <taxon>Erwiniaceae</taxon>
        <taxon>Erwinia</taxon>
    </lineage>
</organism>
<sequence length="160" mass="17552">MKTYPVRLRLSAYWTYAGIMMKRAIAALIAAWILTGCATIVSSETQDVTLQTQPPGVKFVVQDESGKAVAEGYTPKTVTLAKSSGDYFGKKKYLVMLERAGYVPQTLPLKESANLWYLLGNIPLLGFPGWLVVDPFYGGMYKIEPPRLQVVMSPVGARGA</sequence>
<comment type="caution">
    <text evidence="1">The sequence shown here is derived from an EMBL/GenBank/DDBJ whole genome shotgun (WGS) entry which is preliminary data.</text>
</comment>
<proteinExistence type="predicted"/>
<evidence type="ECO:0000313" key="2">
    <source>
        <dbReference type="Proteomes" id="UP000013111"/>
    </source>
</evidence>
<dbReference type="AlphaFoldDB" id="A0A831ERW3"/>
<reference evidence="1 2" key="1">
    <citation type="submission" date="2012-11" db="EMBL/GenBank/DDBJ databases">
        <authorList>
            <person name="Linke B."/>
        </authorList>
    </citation>
    <scope>NUCLEOTIDE SEQUENCE [LARGE SCALE GENOMIC DNA]</scope>
    <source>
        <strain evidence="2">CFBP 1232</strain>
    </source>
</reference>
<accession>A0A831ERW3</accession>